<dbReference type="InterPro" id="IPR009678">
    <property type="entry name" value="Phage_tail_completion_R"/>
</dbReference>
<dbReference type="Pfam" id="PF06891">
    <property type="entry name" value="P2_Phage_GpR"/>
    <property type="match status" value="1"/>
</dbReference>
<accession>A0ABR6NDF3</accession>
<dbReference type="Proteomes" id="UP001138540">
    <property type="component" value="Unassembled WGS sequence"/>
</dbReference>
<keyword evidence="2" id="KW-1185">Reference proteome</keyword>
<sequence length="169" mass="18877">MTTPKHEHLRACLVDALPELARNPDKLSIYMTGGRLIARYGPNLGFQYDATLQIDVIGFSGQPAAFFLPLILWLRRYEPAALLNHDTAEQRLRFEIDMVDNGAVDITIGLPMSEAVDVLPQSDGSYVMKLREEPAIVDEEPLIDPPALLRRIFHEGELLVGYPLDDPAP</sequence>
<dbReference type="RefSeq" id="WP_184151508.1">
    <property type="nucleotide sequence ID" value="NZ_JACHKA010000001.1"/>
</dbReference>
<evidence type="ECO:0008006" key="3">
    <source>
        <dbReference type="Google" id="ProtNLM"/>
    </source>
</evidence>
<proteinExistence type="predicted"/>
<name>A0ABR6NDF3_9SPHN</name>
<reference evidence="1 2" key="1">
    <citation type="submission" date="2020-08" db="EMBL/GenBank/DDBJ databases">
        <title>Exploring microbial biodiversity for novel pathways involved in the catabolism of aromatic compounds derived from lignin.</title>
        <authorList>
            <person name="Elkins J."/>
        </authorList>
    </citation>
    <scope>NUCLEOTIDE SEQUENCE [LARGE SCALE GENOMIC DNA]</scope>
    <source>
        <strain evidence="1 2">B1D3A</strain>
    </source>
</reference>
<evidence type="ECO:0000313" key="1">
    <source>
        <dbReference type="EMBL" id="MBB5985303.1"/>
    </source>
</evidence>
<organism evidence="1 2">
    <name type="scientific">Sphingobium lignivorans</name>
    <dbReference type="NCBI Taxonomy" id="2735886"/>
    <lineage>
        <taxon>Bacteria</taxon>
        <taxon>Pseudomonadati</taxon>
        <taxon>Pseudomonadota</taxon>
        <taxon>Alphaproteobacteria</taxon>
        <taxon>Sphingomonadales</taxon>
        <taxon>Sphingomonadaceae</taxon>
        <taxon>Sphingobium</taxon>
    </lineage>
</organism>
<comment type="caution">
    <text evidence="1">The sequence shown here is derived from an EMBL/GenBank/DDBJ whole genome shotgun (WGS) entry which is preliminary data.</text>
</comment>
<dbReference type="EMBL" id="JACHKA010000001">
    <property type="protein sequence ID" value="MBB5985303.1"/>
    <property type="molecule type" value="Genomic_DNA"/>
</dbReference>
<gene>
    <name evidence="1" type="ORF">HNP60_001277</name>
</gene>
<evidence type="ECO:0000313" key="2">
    <source>
        <dbReference type="Proteomes" id="UP001138540"/>
    </source>
</evidence>
<protein>
    <recommendedName>
        <fullName evidence="3">Phage tail protein</fullName>
    </recommendedName>
</protein>